<proteinExistence type="predicted"/>
<sequence length="229" mass="25951">EWAREPKFIDYVIGMGRFQKGDRVLDVGTGTGIMADAICPLVSEVVGLDISHDMLSLNHVNGNFNAVEGDIRTSGLPSESFDKVVARQVFHHILTDSGVAVDECYRLLRPGGLMILAEGVPPSKEIKRHYKAVFALKEERVTFMEEDLETLLRKGLFSDVQSISIWQRQMSIRNWLANSGLPQDKKDAIFALYPQYETLCKRAYNMRKTKDGDYLIDMKQVIVVGKKRR</sequence>
<dbReference type="InterPro" id="IPR013216">
    <property type="entry name" value="Methyltransf_11"/>
</dbReference>
<dbReference type="CDD" id="cd02440">
    <property type="entry name" value="AdoMet_MTases"/>
    <property type="match status" value="1"/>
</dbReference>
<name>A0A0F9GJW7_9ZZZZ</name>
<dbReference type="Gene3D" id="3.40.50.150">
    <property type="entry name" value="Vaccinia Virus protein VP39"/>
    <property type="match status" value="1"/>
</dbReference>
<organism evidence="2">
    <name type="scientific">marine sediment metagenome</name>
    <dbReference type="NCBI Taxonomy" id="412755"/>
    <lineage>
        <taxon>unclassified sequences</taxon>
        <taxon>metagenomes</taxon>
        <taxon>ecological metagenomes</taxon>
    </lineage>
</organism>
<dbReference type="PANTHER" id="PTHR43861">
    <property type="entry name" value="TRANS-ACONITATE 2-METHYLTRANSFERASE-RELATED"/>
    <property type="match status" value="1"/>
</dbReference>
<dbReference type="Pfam" id="PF08241">
    <property type="entry name" value="Methyltransf_11"/>
    <property type="match status" value="1"/>
</dbReference>
<evidence type="ECO:0000259" key="1">
    <source>
        <dbReference type="Pfam" id="PF08241"/>
    </source>
</evidence>
<gene>
    <name evidence="2" type="ORF">LCGC14_2112040</name>
</gene>
<feature type="non-terminal residue" evidence="2">
    <location>
        <position position="1"/>
    </location>
</feature>
<dbReference type="PANTHER" id="PTHR43861:SF1">
    <property type="entry name" value="TRANS-ACONITATE 2-METHYLTRANSFERASE"/>
    <property type="match status" value="1"/>
</dbReference>
<accession>A0A0F9GJW7</accession>
<dbReference type="AlphaFoldDB" id="A0A0F9GJW7"/>
<feature type="domain" description="Methyltransferase type 11" evidence="1">
    <location>
        <begin position="25"/>
        <end position="116"/>
    </location>
</feature>
<dbReference type="GO" id="GO:0008757">
    <property type="term" value="F:S-adenosylmethionine-dependent methyltransferase activity"/>
    <property type="evidence" value="ECO:0007669"/>
    <property type="project" value="InterPro"/>
</dbReference>
<dbReference type="InterPro" id="IPR029063">
    <property type="entry name" value="SAM-dependent_MTases_sf"/>
</dbReference>
<evidence type="ECO:0000313" key="2">
    <source>
        <dbReference type="EMBL" id="KKL69720.1"/>
    </source>
</evidence>
<protein>
    <recommendedName>
        <fullName evidence="1">Methyltransferase type 11 domain-containing protein</fullName>
    </recommendedName>
</protein>
<dbReference type="SUPFAM" id="SSF53335">
    <property type="entry name" value="S-adenosyl-L-methionine-dependent methyltransferases"/>
    <property type="match status" value="1"/>
</dbReference>
<dbReference type="EMBL" id="LAZR01026125">
    <property type="protein sequence ID" value="KKL69720.1"/>
    <property type="molecule type" value="Genomic_DNA"/>
</dbReference>
<comment type="caution">
    <text evidence="2">The sequence shown here is derived from an EMBL/GenBank/DDBJ whole genome shotgun (WGS) entry which is preliminary data.</text>
</comment>
<reference evidence="2" key="1">
    <citation type="journal article" date="2015" name="Nature">
        <title>Complex archaea that bridge the gap between prokaryotes and eukaryotes.</title>
        <authorList>
            <person name="Spang A."/>
            <person name="Saw J.H."/>
            <person name="Jorgensen S.L."/>
            <person name="Zaremba-Niedzwiedzka K."/>
            <person name="Martijn J."/>
            <person name="Lind A.E."/>
            <person name="van Eijk R."/>
            <person name="Schleper C."/>
            <person name="Guy L."/>
            <person name="Ettema T.J."/>
        </authorList>
    </citation>
    <scope>NUCLEOTIDE SEQUENCE</scope>
</reference>